<dbReference type="AlphaFoldDB" id="A0A1I6PYX9"/>
<dbReference type="InterPro" id="IPR036237">
    <property type="entry name" value="Xyl_isomerase-like_sf"/>
</dbReference>
<dbReference type="EMBL" id="FPAA01000002">
    <property type="protein sequence ID" value="SFS45421.1"/>
    <property type="molecule type" value="Genomic_DNA"/>
</dbReference>
<evidence type="ECO:0000313" key="2">
    <source>
        <dbReference type="Proteomes" id="UP000198660"/>
    </source>
</evidence>
<dbReference type="Proteomes" id="UP000198660">
    <property type="component" value="Unassembled WGS sequence"/>
</dbReference>
<proteinExistence type="predicted"/>
<dbReference type="Gene3D" id="3.20.20.150">
    <property type="entry name" value="Divalent-metal-dependent TIM barrel enzymes"/>
    <property type="match status" value="1"/>
</dbReference>
<dbReference type="SUPFAM" id="SSF51658">
    <property type="entry name" value="Xylose isomerase-like"/>
    <property type="match status" value="1"/>
</dbReference>
<evidence type="ECO:0000313" key="1">
    <source>
        <dbReference type="EMBL" id="SFS45421.1"/>
    </source>
</evidence>
<sequence>MLVHNSKTYMDYLDKLGDISDVYELLLIQYMNEPDELNKMADRLGKPIIAHTTRFSFGTDAPVERNLLDNMNDLIFRCKAKWCGDHLCFTGVPGLGSGGLLPPIMNEESVDVFVRGILEAKKVINTPLLIENVVQYYQVGTMSQAQFLKDVVEKADIGIVLSMENISTSKSFMESDYYEFIDTIPVERIVQIHCTIGNSQEQKEMKSDIFGTIYDKQMMQYEALEYLVKKRGVKPKAFIWELETETDSHPEVEELRQRMEWANSLFFKNKGAGY</sequence>
<dbReference type="InterPro" id="IPR007801">
    <property type="entry name" value="MbnB/TglH/ChrH"/>
</dbReference>
<protein>
    <submittedName>
        <fullName evidence="1">Uncharacterized conserved protein, UPF0276 family</fullName>
    </submittedName>
</protein>
<reference evidence="2" key="1">
    <citation type="submission" date="2016-10" db="EMBL/GenBank/DDBJ databases">
        <authorList>
            <person name="Varghese N."/>
            <person name="Submissions S."/>
        </authorList>
    </citation>
    <scope>NUCLEOTIDE SEQUENCE [LARGE SCALE GENOMIC DNA]</scope>
    <source>
        <strain evidence="2">DSM 45789</strain>
    </source>
</reference>
<accession>A0A1I6PYX9</accession>
<organism evidence="1 2">
    <name type="scientific">Marininema halotolerans</name>
    <dbReference type="NCBI Taxonomy" id="1155944"/>
    <lineage>
        <taxon>Bacteria</taxon>
        <taxon>Bacillati</taxon>
        <taxon>Bacillota</taxon>
        <taxon>Bacilli</taxon>
        <taxon>Bacillales</taxon>
        <taxon>Thermoactinomycetaceae</taxon>
        <taxon>Marininema</taxon>
    </lineage>
</organism>
<dbReference type="Pfam" id="PF05114">
    <property type="entry name" value="MbnB_TglH_ChrH"/>
    <property type="match status" value="1"/>
</dbReference>
<dbReference type="PANTHER" id="PTHR42194">
    <property type="entry name" value="UPF0276 PROTEIN HI_1600"/>
    <property type="match status" value="1"/>
</dbReference>
<name>A0A1I6PYX9_9BACL</name>
<keyword evidence="2" id="KW-1185">Reference proteome</keyword>
<gene>
    <name evidence="1" type="ORF">SAMN05444972_102232</name>
</gene>
<dbReference type="PANTHER" id="PTHR42194:SF1">
    <property type="entry name" value="UPF0276 PROTEIN HI_1600"/>
    <property type="match status" value="1"/>
</dbReference>